<keyword evidence="2" id="KW-1185">Reference proteome</keyword>
<gene>
    <name evidence="1" type="ORF">GLOIN_2v1770292</name>
</gene>
<evidence type="ECO:0000313" key="1">
    <source>
        <dbReference type="EMBL" id="POG75418.1"/>
    </source>
</evidence>
<name>A0A2P4QCQ1_RHIID</name>
<reference evidence="1 2" key="1">
    <citation type="journal article" date="2013" name="Proc. Natl. Acad. Sci. U.S.A.">
        <title>Genome of an arbuscular mycorrhizal fungus provides insight into the oldest plant symbiosis.</title>
        <authorList>
            <person name="Tisserant E."/>
            <person name="Malbreil M."/>
            <person name="Kuo A."/>
            <person name="Kohler A."/>
            <person name="Symeonidi A."/>
            <person name="Balestrini R."/>
            <person name="Charron P."/>
            <person name="Duensing N."/>
            <person name="Frei Dit Frey N."/>
            <person name="Gianinazzi-Pearson V."/>
            <person name="Gilbert L.B."/>
            <person name="Handa Y."/>
            <person name="Herr J.R."/>
            <person name="Hijri M."/>
            <person name="Koul R."/>
            <person name="Kawaguchi M."/>
            <person name="Krajinski F."/>
            <person name="Lammers P.J."/>
            <person name="Masclaux F.G."/>
            <person name="Murat C."/>
            <person name="Morin E."/>
            <person name="Ndikumana S."/>
            <person name="Pagni M."/>
            <person name="Petitpierre D."/>
            <person name="Requena N."/>
            <person name="Rosikiewicz P."/>
            <person name="Riley R."/>
            <person name="Saito K."/>
            <person name="San Clemente H."/>
            <person name="Shapiro H."/>
            <person name="van Tuinen D."/>
            <person name="Becard G."/>
            <person name="Bonfante P."/>
            <person name="Paszkowski U."/>
            <person name="Shachar-Hill Y.Y."/>
            <person name="Tuskan G.A."/>
            <person name="Young P.W."/>
            <person name="Sanders I.R."/>
            <person name="Henrissat B."/>
            <person name="Rensing S.A."/>
            <person name="Grigoriev I.V."/>
            <person name="Corradi N."/>
            <person name="Roux C."/>
            <person name="Martin F."/>
        </authorList>
    </citation>
    <scope>NUCLEOTIDE SEQUENCE [LARGE SCALE GENOMIC DNA]</scope>
    <source>
        <strain evidence="1 2">DAOM 197198</strain>
    </source>
</reference>
<dbReference type="VEuPathDB" id="FungiDB:RhiirFUN_022828"/>
<evidence type="ECO:0000313" key="2">
    <source>
        <dbReference type="Proteomes" id="UP000018888"/>
    </source>
</evidence>
<proteinExistence type="predicted"/>
<dbReference type="EMBL" id="AUPC02000061">
    <property type="protein sequence ID" value="POG75418.1"/>
    <property type="molecule type" value="Genomic_DNA"/>
</dbReference>
<organism evidence="1 2">
    <name type="scientific">Rhizophagus irregularis (strain DAOM 181602 / DAOM 197198 / MUCL 43194)</name>
    <name type="common">Arbuscular mycorrhizal fungus</name>
    <name type="synonym">Glomus intraradices</name>
    <dbReference type="NCBI Taxonomy" id="747089"/>
    <lineage>
        <taxon>Eukaryota</taxon>
        <taxon>Fungi</taxon>
        <taxon>Fungi incertae sedis</taxon>
        <taxon>Mucoromycota</taxon>
        <taxon>Glomeromycotina</taxon>
        <taxon>Glomeromycetes</taxon>
        <taxon>Glomerales</taxon>
        <taxon>Glomeraceae</taxon>
        <taxon>Rhizophagus</taxon>
    </lineage>
</organism>
<sequence>MRDNSDSTNNDINSVNEITGIYYRHPTLGEAIILLTKTNDPFDDFVEYETYVAATIGGSDLKLDLRVTMEIPFTHD</sequence>
<dbReference type="Proteomes" id="UP000018888">
    <property type="component" value="Unassembled WGS sequence"/>
</dbReference>
<dbReference type="AlphaFoldDB" id="A0A2P4QCQ1"/>
<comment type="caution">
    <text evidence="1">The sequence shown here is derived from an EMBL/GenBank/DDBJ whole genome shotgun (WGS) entry which is preliminary data.</text>
</comment>
<accession>A0A2P4QCQ1</accession>
<protein>
    <submittedName>
        <fullName evidence="1">Uncharacterized protein</fullName>
    </submittedName>
</protein>
<reference evidence="1 2" key="2">
    <citation type="journal article" date="2018" name="New Phytol.">
        <title>High intraspecific genome diversity in the model arbuscular mycorrhizal symbiont Rhizophagus irregularis.</title>
        <authorList>
            <person name="Chen E.C.H."/>
            <person name="Morin E."/>
            <person name="Beaudet D."/>
            <person name="Noel J."/>
            <person name="Yildirir G."/>
            <person name="Ndikumana S."/>
            <person name="Charron P."/>
            <person name="St-Onge C."/>
            <person name="Giorgi J."/>
            <person name="Kruger M."/>
            <person name="Marton T."/>
            <person name="Ropars J."/>
            <person name="Grigoriev I.V."/>
            <person name="Hainaut M."/>
            <person name="Henrissat B."/>
            <person name="Roux C."/>
            <person name="Martin F."/>
            <person name="Corradi N."/>
        </authorList>
    </citation>
    <scope>NUCLEOTIDE SEQUENCE [LARGE SCALE GENOMIC DNA]</scope>
    <source>
        <strain evidence="1 2">DAOM 197198</strain>
    </source>
</reference>